<dbReference type="InterPro" id="IPR050468">
    <property type="entry name" value="Cuticle_Struct_Prot"/>
</dbReference>
<dbReference type="PANTHER" id="PTHR10380">
    <property type="entry name" value="CUTICLE PROTEIN"/>
    <property type="match status" value="1"/>
</dbReference>
<dbReference type="EMBL" id="JASPKY010000080">
    <property type="protein sequence ID" value="KAK9738939.1"/>
    <property type="molecule type" value="Genomic_DNA"/>
</dbReference>
<proteinExistence type="predicted"/>
<dbReference type="GO" id="GO:0008010">
    <property type="term" value="F:structural constituent of chitin-based larval cuticle"/>
    <property type="evidence" value="ECO:0007669"/>
    <property type="project" value="TreeGrafter"/>
</dbReference>
<accession>A0AAW1LYE0</accession>
<evidence type="ECO:0000256" key="1">
    <source>
        <dbReference type="PROSITE-ProRule" id="PRU00497"/>
    </source>
</evidence>
<keyword evidence="1" id="KW-0193">Cuticle</keyword>
<feature type="signal peptide" evidence="2">
    <location>
        <begin position="1"/>
        <end position="19"/>
    </location>
</feature>
<keyword evidence="4" id="KW-1185">Reference proteome</keyword>
<keyword evidence="2" id="KW-0732">Signal</keyword>
<dbReference type="Proteomes" id="UP001458880">
    <property type="component" value="Unassembled WGS sequence"/>
</dbReference>
<dbReference type="Pfam" id="PF00379">
    <property type="entry name" value="Chitin_bind_4"/>
    <property type="match status" value="1"/>
</dbReference>
<evidence type="ECO:0000313" key="4">
    <source>
        <dbReference type="Proteomes" id="UP001458880"/>
    </source>
</evidence>
<dbReference type="PANTHER" id="PTHR10380:SF196">
    <property type="entry name" value="CUTICULAR PROTEIN 72EA"/>
    <property type="match status" value="1"/>
</dbReference>
<gene>
    <name evidence="3" type="ORF">QE152_g9390</name>
</gene>
<sequence length="177" mass="18919">MTNISILAVVSALLATALSAPLDSVVDVTEDTLGNYRFAFNSGDYSKVEERTQDGSTKGKFSFVDPDGVKHTIQYQAAAEQGVQATGADIPRPVPDTPENESARNQFLAVYSAIQNDPRFAESPHDDDESPISPEEYLAALHEQVEPSAPLVFQGDTPDVLAAKYALLNAHAVAVGN</sequence>
<protein>
    <submittedName>
        <fullName evidence="3">Insect cuticle protein</fullName>
    </submittedName>
</protein>
<organism evidence="3 4">
    <name type="scientific">Popillia japonica</name>
    <name type="common">Japanese beetle</name>
    <dbReference type="NCBI Taxonomy" id="7064"/>
    <lineage>
        <taxon>Eukaryota</taxon>
        <taxon>Metazoa</taxon>
        <taxon>Ecdysozoa</taxon>
        <taxon>Arthropoda</taxon>
        <taxon>Hexapoda</taxon>
        <taxon>Insecta</taxon>
        <taxon>Pterygota</taxon>
        <taxon>Neoptera</taxon>
        <taxon>Endopterygota</taxon>
        <taxon>Coleoptera</taxon>
        <taxon>Polyphaga</taxon>
        <taxon>Scarabaeiformia</taxon>
        <taxon>Scarabaeidae</taxon>
        <taxon>Rutelinae</taxon>
        <taxon>Popillia</taxon>
    </lineage>
</organism>
<evidence type="ECO:0000313" key="3">
    <source>
        <dbReference type="EMBL" id="KAK9738939.1"/>
    </source>
</evidence>
<dbReference type="PROSITE" id="PS51155">
    <property type="entry name" value="CHIT_BIND_RR_2"/>
    <property type="match status" value="1"/>
</dbReference>
<comment type="caution">
    <text evidence="3">The sequence shown here is derived from an EMBL/GenBank/DDBJ whole genome shotgun (WGS) entry which is preliminary data.</text>
</comment>
<feature type="chain" id="PRO_5043810971" evidence="2">
    <location>
        <begin position="20"/>
        <end position="177"/>
    </location>
</feature>
<name>A0AAW1LYE0_POPJA</name>
<dbReference type="InterPro" id="IPR000618">
    <property type="entry name" value="Insect_cuticle"/>
</dbReference>
<evidence type="ECO:0000256" key="2">
    <source>
        <dbReference type="SAM" id="SignalP"/>
    </source>
</evidence>
<dbReference type="AlphaFoldDB" id="A0AAW1LYE0"/>
<dbReference type="GO" id="GO:0062129">
    <property type="term" value="C:chitin-based extracellular matrix"/>
    <property type="evidence" value="ECO:0007669"/>
    <property type="project" value="TreeGrafter"/>
</dbReference>
<reference evidence="3 4" key="1">
    <citation type="journal article" date="2024" name="BMC Genomics">
        <title>De novo assembly and annotation of Popillia japonica's genome with initial clues to its potential as an invasive pest.</title>
        <authorList>
            <person name="Cucini C."/>
            <person name="Boschi S."/>
            <person name="Funari R."/>
            <person name="Cardaioli E."/>
            <person name="Iannotti N."/>
            <person name="Marturano G."/>
            <person name="Paoli F."/>
            <person name="Bruttini M."/>
            <person name="Carapelli A."/>
            <person name="Frati F."/>
            <person name="Nardi F."/>
        </authorList>
    </citation>
    <scope>NUCLEOTIDE SEQUENCE [LARGE SCALE GENOMIC DNA]</scope>
    <source>
        <strain evidence="3">DMR45628</strain>
    </source>
</reference>